<gene>
    <name evidence="1" type="ORF">HK097_002871</name>
</gene>
<evidence type="ECO:0000313" key="2">
    <source>
        <dbReference type="Proteomes" id="UP001212841"/>
    </source>
</evidence>
<comment type="caution">
    <text evidence="1">The sequence shown here is derived from an EMBL/GenBank/DDBJ whole genome shotgun (WGS) entry which is preliminary data.</text>
</comment>
<keyword evidence="2" id="KW-1185">Reference proteome</keyword>
<protein>
    <submittedName>
        <fullName evidence="1">Uncharacterized protein</fullName>
    </submittedName>
</protein>
<accession>A0AAD5S5G6</accession>
<dbReference type="EMBL" id="JADGJD010001647">
    <property type="protein sequence ID" value="KAJ3039297.1"/>
    <property type="molecule type" value="Genomic_DNA"/>
</dbReference>
<proteinExistence type="predicted"/>
<name>A0AAD5S5G6_9FUNG</name>
<evidence type="ECO:0000313" key="1">
    <source>
        <dbReference type="EMBL" id="KAJ3039297.1"/>
    </source>
</evidence>
<reference evidence="1" key="1">
    <citation type="submission" date="2020-05" db="EMBL/GenBank/DDBJ databases">
        <title>Phylogenomic resolution of chytrid fungi.</title>
        <authorList>
            <person name="Stajich J.E."/>
            <person name="Amses K."/>
            <person name="Simmons R."/>
            <person name="Seto K."/>
            <person name="Myers J."/>
            <person name="Bonds A."/>
            <person name="Quandt C.A."/>
            <person name="Barry K."/>
            <person name="Liu P."/>
            <person name="Grigoriev I."/>
            <person name="Longcore J.E."/>
            <person name="James T.Y."/>
        </authorList>
    </citation>
    <scope>NUCLEOTIDE SEQUENCE</scope>
    <source>
        <strain evidence="1">JEL0318</strain>
    </source>
</reference>
<dbReference type="AlphaFoldDB" id="A0AAD5S5G6"/>
<sequence>MPVDIEDYTSLVGKRFIPGDQTPQSPDLPKEKVILEQDLPLNYRVLAPNSFTTLEFIPDRLNLQVDKDNIVKSVNLG</sequence>
<dbReference type="PANTHER" id="PTHR39600:SF1">
    <property type="entry name" value="PEPTIDASE INHIBITOR I78 FAMILY PROTEIN"/>
    <property type="match status" value="1"/>
</dbReference>
<organism evidence="1 2">
    <name type="scientific">Rhizophlyctis rosea</name>
    <dbReference type="NCBI Taxonomy" id="64517"/>
    <lineage>
        <taxon>Eukaryota</taxon>
        <taxon>Fungi</taxon>
        <taxon>Fungi incertae sedis</taxon>
        <taxon>Chytridiomycota</taxon>
        <taxon>Chytridiomycota incertae sedis</taxon>
        <taxon>Chytridiomycetes</taxon>
        <taxon>Rhizophlyctidales</taxon>
        <taxon>Rhizophlyctidaceae</taxon>
        <taxon>Rhizophlyctis</taxon>
    </lineage>
</organism>
<dbReference type="PANTHER" id="PTHR39600">
    <property type="entry name" value="PEPTIDASE INHIBITOR I78 FAMILY PROTEIN"/>
    <property type="match status" value="1"/>
</dbReference>
<dbReference type="Gene3D" id="3.30.10.10">
    <property type="entry name" value="Trypsin Inhibitor V, subunit A"/>
    <property type="match status" value="1"/>
</dbReference>
<dbReference type="Proteomes" id="UP001212841">
    <property type="component" value="Unassembled WGS sequence"/>
</dbReference>